<keyword evidence="1" id="KW-0378">Hydrolase</keyword>
<protein>
    <submittedName>
        <fullName evidence="3">Esterase</fullName>
    </submittedName>
</protein>
<dbReference type="InterPro" id="IPR001087">
    <property type="entry name" value="GDSL"/>
</dbReference>
<dbReference type="Proteomes" id="UP000275663">
    <property type="component" value="Chromosome"/>
</dbReference>
<dbReference type="Gene3D" id="3.40.50.1110">
    <property type="entry name" value="SGNH hydrolase"/>
    <property type="match status" value="1"/>
</dbReference>
<dbReference type="RefSeq" id="WP_126126431.1">
    <property type="nucleotide sequence ID" value="NZ_CP034464.1"/>
</dbReference>
<feature type="signal peptide" evidence="2">
    <location>
        <begin position="1"/>
        <end position="18"/>
    </location>
</feature>
<dbReference type="AlphaFoldDB" id="A0A3Q9BNL3"/>
<dbReference type="CDD" id="cd01847">
    <property type="entry name" value="Triacylglycerol_lipase_like"/>
    <property type="match status" value="1"/>
</dbReference>
<reference evidence="3 4" key="1">
    <citation type="journal article" date="2011" name="Int. J. Syst. Evol. Microbiol.">
        <title>Description of Undibacterium oligocarboniphilum sp. nov., isolated from purified water, and Undibacterium pigrum strain CCUG 49012 as the type strain of Undibacterium parvum sp. nov., and emended descriptions of the genus Undibacterium and the species Undibacterium pigrum.</title>
        <authorList>
            <person name="Eder W."/>
            <person name="Wanner G."/>
            <person name="Ludwig W."/>
            <person name="Busse H.J."/>
            <person name="Ziemke-Kageler F."/>
            <person name="Lang E."/>
        </authorList>
    </citation>
    <scope>NUCLEOTIDE SEQUENCE [LARGE SCALE GENOMIC DNA]</scope>
    <source>
        <strain evidence="3 4">DSM 23061</strain>
    </source>
</reference>
<dbReference type="KEGG" id="upv:EJN92_02785"/>
<keyword evidence="2" id="KW-0732">Signal</keyword>
<organism evidence="3 4">
    <name type="scientific">Undibacterium parvum</name>
    <dbReference type="NCBI Taxonomy" id="401471"/>
    <lineage>
        <taxon>Bacteria</taxon>
        <taxon>Pseudomonadati</taxon>
        <taxon>Pseudomonadota</taxon>
        <taxon>Betaproteobacteria</taxon>
        <taxon>Burkholderiales</taxon>
        <taxon>Oxalobacteraceae</taxon>
        <taxon>Undibacterium</taxon>
    </lineage>
</organism>
<dbReference type="Pfam" id="PF00657">
    <property type="entry name" value="Lipase_GDSL"/>
    <property type="match status" value="1"/>
</dbReference>
<gene>
    <name evidence="3" type="ORF">EJN92_02785</name>
</gene>
<dbReference type="SUPFAM" id="SSF52266">
    <property type="entry name" value="SGNH hydrolase"/>
    <property type="match status" value="1"/>
</dbReference>
<dbReference type="GO" id="GO:0016788">
    <property type="term" value="F:hydrolase activity, acting on ester bonds"/>
    <property type="evidence" value="ECO:0007669"/>
    <property type="project" value="InterPro"/>
</dbReference>
<keyword evidence="4" id="KW-1185">Reference proteome</keyword>
<dbReference type="InterPro" id="IPR036514">
    <property type="entry name" value="SGNH_hydro_sf"/>
</dbReference>
<evidence type="ECO:0000256" key="2">
    <source>
        <dbReference type="SAM" id="SignalP"/>
    </source>
</evidence>
<dbReference type="InterPro" id="IPR051058">
    <property type="entry name" value="GDSL_Est/Lipase"/>
</dbReference>
<evidence type="ECO:0000256" key="1">
    <source>
        <dbReference type="ARBA" id="ARBA00022801"/>
    </source>
</evidence>
<dbReference type="PANTHER" id="PTHR45648:SF22">
    <property type="entry name" value="GDSL LIPASE_ACYLHYDROLASE FAMILY PROTEIN (AFU_ORTHOLOGUE AFUA_4G14700)"/>
    <property type="match status" value="1"/>
</dbReference>
<dbReference type="PANTHER" id="PTHR45648">
    <property type="entry name" value="GDSL LIPASE/ACYLHYDROLASE FAMILY PROTEIN (AFU_ORTHOLOGUE AFUA_4G14700)"/>
    <property type="match status" value="1"/>
</dbReference>
<dbReference type="EMBL" id="CP034464">
    <property type="protein sequence ID" value="AZP11032.1"/>
    <property type="molecule type" value="Genomic_DNA"/>
</dbReference>
<proteinExistence type="predicted"/>
<name>A0A3Q9BNL3_9BURK</name>
<dbReference type="PROSITE" id="PS51257">
    <property type="entry name" value="PROKAR_LIPOPROTEIN"/>
    <property type="match status" value="1"/>
</dbReference>
<evidence type="ECO:0000313" key="4">
    <source>
        <dbReference type="Proteomes" id="UP000275663"/>
    </source>
</evidence>
<evidence type="ECO:0000313" key="3">
    <source>
        <dbReference type="EMBL" id="AZP11032.1"/>
    </source>
</evidence>
<dbReference type="OrthoDB" id="5292073at2"/>
<accession>A0A3Q9BNL3</accession>
<feature type="chain" id="PRO_5018778007" evidence="2">
    <location>
        <begin position="19"/>
        <end position="451"/>
    </location>
</feature>
<sequence length="451" mass="45125">MRQTKFTLALLTAVAVLAGCGGSTNSAGDQTPKFKYSAQVSFGDSLSDVGTYAVGTVLALKGGKFNINGNSVATNPALTGKNWTELMAAQLNLPAPCPAMTGLNGNAAKGLSVPVVNNPGCYGYGQGGARVTNPVGPGNALTGSDLGALTVPVATQIKNHLAAVGGKFKGDELVFVMAGGNDALMQLGTLSAGATKTGQDKFASTLVGLLASGATSPATAAQAIGIAMATESARAGHTDESVVGAAVGAAAIQAGNSSVASPAVYGPMVVTAKAAATTAGSDYAKANGPAAVVAMGVAGAELVALVKTQIIANGATRVVVNNLPDLGTTPNGLSQSAETQGLINLMVKTFNDQLNAGLASEAKVVLVDVFSVSHDQATNPAPYGLTNVKDMACDLSVAKNPLESSLACNAANLVAGDVSHYQFADSVHPTPFGYLLLARYVTERLVVKGWM</sequence>